<dbReference type="Proteomes" id="UP001188597">
    <property type="component" value="Unassembled WGS sequence"/>
</dbReference>
<comment type="subcellular location">
    <subcellularLocation>
        <location evidence="1">Nucleus</location>
    </subcellularLocation>
</comment>
<keyword evidence="5" id="KW-1185">Reference proteome</keyword>
<feature type="domain" description="FAM192A/Fyv6 N-terminal" evidence="3">
    <location>
        <begin position="18"/>
        <end position="104"/>
    </location>
</feature>
<dbReference type="PANTHER" id="PTHR13495:SF0">
    <property type="entry name" value="PSME3-INTERACTING PROTEIN"/>
    <property type="match status" value="1"/>
</dbReference>
<protein>
    <recommendedName>
        <fullName evidence="3">FAM192A/Fyv6 N-terminal domain-containing protein</fullName>
    </recommendedName>
</protein>
<evidence type="ECO:0000313" key="5">
    <source>
        <dbReference type="Proteomes" id="UP001188597"/>
    </source>
</evidence>
<sequence length="286" mass="32097">MANSNSPPPIRLMNFVSQDQLDEAKRNRGARVEDGTAQRDRSLYEVLKENKDKKDAEFNERFKHRPPKALDDDETEFLDKLELSRREYERQMADEEAQQLQSFQEEESTTLFFRYDYKVKPQAKKAKLDQGSSKESLEVVGTPNPDIGKHAGLIKTACSDGKESNVFGNSSLVSYSDESEDDYAHVKCNQGGIETIFDVYQCLVLPFLYDDSVLNHCDYIRSLDCGQPVGDHHRTSRALVASSSSSIFGLFTMARAIATLCFCPPDNCTPRSPTVKSGGVLQPQSS</sequence>
<comment type="caution">
    <text evidence="4">The sequence shown here is derived from an EMBL/GenBank/DDBJ whole genome shotgun (WGS) entry which is preliminary data.</text>
</comment>
<evidence type="ECO:0000259" key="3">
    <source>
        <dbReference type="Pfam" id="PF10187"/>
    </source>
</evidence>
<evidence type="ECO:0000313" key="4">
    <source>
        <dbReference type="EMBL" id="KAK3026931.1"/>
    </source>
</evidence>
<keyword evidence="2" id="KW-0539">Nucleus</keyword>
<dbReference type="InterPro" id="IPR019331">
    <property type="entry name" value="FAM192A/Fyv6_N"/>
</dbReference>
<dbReference type="PANTHER" id="PTHR13495">
    <property type="entry name" value="NEFA-INTERACTING NUCLEAR PROTEIN NIP30"/>
    <property type="match status" value="1"/>
</dbReference>
<dbReference type="EMBL" id="JAVXUP010000479">
    <property type="protein sequence ID" value="KAK3026931.1"/>
    <property type="molecule type" value="Genomic_DNA"/>
</dbReference>
<name>A0AA88WFJ1_9ASTE</name>
<reference evidence="4" key="1">
    <citation type="submission" date="2022-12" db="EMBL/GenBank/DDBJ databases">
        <title>Draft genome assemblies for two species of Escallonia (Escalloniales).</title>
        <authorList>
            <person name="Chanderbali A."/>
            <person name="Dervinis C."/>
            <person name="Anghel I."/>
            <person name="Soltis D."/>
            <person name="Soltis P."/>
            <person name="Zapata F."/>
        </authorList>
    </citation>
    <scope>NUCLEOTIDE SEQUENCE</scope>
    <source>
        <strain evidence="4">UCBG64.0493</strain>
        <tissue evidence="4">Leaf</tissue>
    </source>
</reference>
<evidence type="ECO:0000256" key="2">
    <source>
        <dbReference type="ARBA" id="ARBA00023242"/>
    </source>
</evidence>
<proteinExistence type="predicted"/>
<dbReference type="AntiFam" id="ANF00062">
    <property type="entry name" value="Shadow ORF (opposite ABC transporter protein)"/>
</dbReference>
<dbReference type="AlphaFoldDB" id="A0AA88WFJ1"/>
<organism evidence="4 5">
    <name type="scientific">Escallonia herrerae</name>
    <dbReference type="NCBI Taxonomy" id="1293975"/>
    <lineage>
        <taxon>Eukaryota</taxon>
        <taxon>Viridiplantae</taxon>
        <taxon>Streptophyta</taxon>
        <taxon>Embryophyta</taxon>
        <taxon>Tracheophyta</taxon>
        <taxon>Spermatophyta</taxon>
        <taxon>Magnoliopsida</taxon>
        <taxon>eudicotyledons</taxon>
        <taxon>Gunneridae</taxon>
        <taxon>Pentapetalae</taxon>
        <taxon>asterids</taxon>
        <taxon>campanulids</taxon>
        <taxon>Escalloniales</taxon>
        <taxon>Escalloniaceae</taxon>
        <taxon>Escallonia</taxon>
    </lineage>
</organism>
<gene>
    <name evidence="4" type="ORF">RJ639_040337</name>
</gene>
<accession>A0AA88WFJ1</accession>
<dbReference type="Pfam" id="PF10187">
    <property type="entry name" value="FAM192A_Fyv6_N"/>
    <property type="match status" value="1"/>
</dbReference>
<dbReference type="InterPro" id="IPR039845">
    <property type="entry name" value="FAM192A"/>
</dbReference>
<evidence type="ECO:0000256" key="1">
    <source>
        <dbReference type="ARBA" id="ARBA00004123"/>
    </source>
</evidence>
<dbReference type="GO" id="GO:0005634">
    <property type="term" value="C:nucleus"/>
    <property type="evidence" value="ECO:0007669"/>
    <property type="project" value="UniProtKB-SubCell"/>
</dbReference>